<reference evidence="1" key="1">
    <citation type="journal article" date="2021" name="Nat. Commun.">
        <title>Genetic determinants of endophytism in the Arabidopsis root mycobiome.</title>
        <authorList>
            <person name="Mesny F."/>
            <person name="Miyauchi S."/>
            <person name="Thiergart T."/>
            <person name="Pickel B."/>
            <person name="Atanasova L."/>
            <person name="Karlsson M."/>
            <person name="Huettel B."/>
            <person name="Barry K.W."/>
            <person name="Haridas S."/>
            <person name="Chen C."/>
            <person name="Bauer D."/>
            <person name="Andreopoulos W."/>
            <person name="Pangilinan J."/>
            <person name="LaButti K."/>
            <person name="Riley R."/>
            <person name="Lipzen A."/>
            <person name="Clum A."/>
            <person name="Drula E."/>
            <person name="Henrissat B."/>
            <person name="Kohler A."/>
            <person name="Grigoriev I.V."/>
            <person name="Martin F.M."/>
            <person name="Hacquard S."/>
        </authorList>
    </citation>
    <scope>NUCLEOTIDE SEQUENCE</scope>
    <source>
        <strain evidence="1">MPI-CAGE-AT-0147</strain>
    </source>
</reference>
<evidence type="ECO:0000313" key="1">
    <source>
        <dbReference type="EMBL" id="KAH7112365.1"/>
    </source>
</evidence>
<sequence length="171" mass="19025">MDELAAGLSRITFGPEVANAYEQAFNKIVLFAENVRGPGIPLDELVVTRTLAGPFTTGGLLILLTEPRSYHPWDKGIDHVIATCNSLDSLNEGIQIGSKGHLSFKDDVSVLDLRPFLPKKLHPTLRDSEWEALYDLVFSAIEAKKTEVLLCMGVVCKIPELHLQRKRAKRF</sequence>
<accession>A0A9P9D2P7</accession>
<keyword evidence="2" id="KW-1185">Reference proteome</keyword>
<dbReference type="EMBL" id="JAGMUV010000038">
    <property type="protein sequence ID" value="KAH7112365.1"/>
    <property type="molecule type" value="Genomic_DNA"/>
</dbReference>
<dbReference type="AlphaFoldDB" id="A0A9P9D2P7"/>
<evidence type="ECO:0000313" key="2">
    <source>
        <dbReference type="Proteomes" id="UP000738349"/>
    </source>
</evidence>
<gene>
    <name evidence="1" type="ORF">EDB81DRAFT_703337</name>
</gene>
<proteinExistence type="predicted"/>
<organism evidence="1 2">
    <name type="scientific">Dactylonectria macrodidyma</name>
    <dbReference type="NCBI Taxonomy" id="307937"/>
    <lineage>
        <taxon>Eukaryota</taxon>
        <taxon>Fungi</taxon>
        <taxon>Dikarya</taxon>
        <taxon>Ascomycota</taxon>
        <taxon>Pezizomycotina</taxon>
        <taxon>Sordariomycetes</taxon>
        <taxon>Hypocreomycetidae</taxon>
        <taxon>Hypocreales</taxon>
        <taxon>Nectriaceae</taxon>
        <taxon>Dactylonectria</taxon>
    </lineage>
</organism>
<comment type="caution">
    <text evidence="1">The sequence shown here is derived from an EMBL/GenBank/DDBJ whole genome shotgun (WGS) entry which is preliminary data.</text>
</comment>
<dbReference type="OrthoDB" id="4656735at2759"/>
<dbReference type="Proteomes" id="UP000738349">
    <property type="component" value="Unassembled WGS sequence"/>
</dbReference>
<protein>
    <submittedName>
        <fullName evidence="1">Uncharacterized protein</fullName>
    </submittedName>
</protein>
<name>A0A9P9D2P7_9HYPO</name>